<dbReference type="PANTHER" id="PTHR47385:SF24">
    <property type="entry name" value="MUSCLE-SPECIFIC PROTEIN 20"/>
    <property type="match status" value="1"/>
</dbReference>
<keyword evidence="3" id="KW-1185">Reference proteome</keyword>
<dbReference type="InterPro" id="IPR050606">
    <property type="entry name" value="Calponin-like"/>
</dbReference>
<proteinExistence type="predicted"/>
<dbReference type="SUPFAM" id="SSF47576">
    <property type="entry name" value="Calponin-homology domain, CH-domain"/>
    <property type="match status" value="1"/>
</dbReference>
<sequence>MYEKESDRTSPINVKQISVFFNTGTSSNPQCKLIQQLFATANSKRFDVTTGARPTNINEIRQRERIKAASKMADKTRANKSGLGYEVEKKMEANYDREEQAGTPVHVVNWINGLMQGEHDPIPATDWKSICNHLRDGIMLCKLINKLLATEGKPAKTFQKKSSPFVALANIEAFNKGCEEYGLAREFQFQSGDLWECRKGPFLNVLNCLHSLGFHCNSKKVMPAYTGEIVKYLDD</sequence>
<dbReference type="Pfam" id="PF00307">
    <property type="entry name" value="CH"/>
    <property type="match status" value="1"/>
</dbReference>
<dbReference type="GO" id="GO:0015629">
    <property type="term" value="C:actin cytoskeleton"/>
    <property type="evidence" value="ECO:0007669"/>
    <property type="project" value="TreeGrafter"/>
</dbReference>
<dbReference type="PANTHER" id="PTHR47385">
    <property type="entry name" value="CALPONIN"/>
    <property type="match status" value="1"/>
</dbReference>
<organism evidence="2 3">
    <name type="scientific">Pinctada imbricata</name>
    <name type="common">Atlantic pearl-oyster</name>
    <name type="synonym">Pinctada martensii</name>
    <dbReference type="NCBI Taxonomy" id="66713"/>
    <lineage>
        <taxon>Eukaryota</taxon>
        <taxon>Metazoa</taxon>
        <taxon>Spiralia</taxon>
        <taxon>Lophotrochozoa</taxon>
        <taxon>Mollusca</taxon>
        <taxon>Bivalvia</taxon>
        <taxon>Autobranchia</taxon>
        <taxon>Pteriomorphia</taxon>
        <taxon>Pterioida</taxon>
        <taxon>Pterioidea</taxon>
        <taxon>Pteriidae</taxon>
        <taxon>Pinctada</taxon>
    </lineage>
</organism>
<comment type="caution">
    <text evidence="2">The sequence shown here is derived from an EMBL/GenBank/DDBJ whole genome shotgun (WGS) entry which is preliminary data.</text>
</comment>
<dbReference type="Gene3D" id="1.10.418.10">
    <property type="entry name" value="Calponin-like domain"/>
    <property type="match status" value="1"/>
</dbReference>
<name>A0AA88YDI3_PINIB</name>
<dbReference type="Proteomes" id="UP001186944">
    <property type="component" value="Unassembled WGS sequence"/>
</dbReference>
<accession>A0AA88YDI3</accession>
<feature type="domain" description="Calponin-homology (CH)" evidence="1">
    <location>
        <begin position="101"/>
        <end position="217"/>
    </location>
</feature>
<evidence type="ECO:0000313" key="3">
    <source>
        <dbReference type="Proteomes" id="UP001186944"/>
    </source>
</evidence>
<dbReference type="PROSITE" id="PS50021">
    <property type="entry name" value="CH"/>
    <property type="match status" value="1"/>
</dbReference>
<dbReference type="GO" id="GO:0007015">
    <property type="term" value="P:actin filament organization"/>
    <property type="evidence" value="ECO:0007669"/>
    <property type="project" value="TreeGrafter"/>
</dbReference>
<dbReference type="AlphaFoldDB" id="A0AA88YDI3"/>
<dbReference type="CDD" id="cd00014">
    <property type="entry name" value="CH_SF"/>
    <property type="match status" value="1"/>
</dbReference>
<gene>
    <name evidence="2" type="ORF">FSP39_018513</name>
</gene>
<evidence type="ECO:0000259" key="1">
    <source>
        <dbReference type="PROSITE" id="PS50021"/>
    </source>
</evidence>
<dbReference type="InterPro" id="IPR001715">
    <property type="entry name" value="CH_dom"/>
</dbReference>
<protein>
    <recommendedName>
        <fullName evidence="1">Calponin-homology (CH) domain-containing protein</fullName>
    </recommendedName>
</protein>
<reference evidence="2" key="1">
    <citation type="submission" date="2019-08" db="EMBL/GenBank/DDBJ databases">
        <title>The improved chromosome-level genome for the pearl oyster Pinctada fucata martensii using PacBio sequencing and Hi-C.</title>
        <authorList>
            <person name="Zheng Z."/>
        </authorList>
    </citation>
    <scope>NUCLEOTIDE SEQUENCE</scope>
    <source>
        <strain evidence="2">ZZ-2019</strain>
        <tissue evidence="2">Adductor muscle</tissue>
    </source>
</reference>
<dbReference type="EMBL" id="VSWD01000005">
    <property type="protein sequence ID" value="KAK3103327.1"/>
    <property type="molecule type" value="Genomic_DNA"/>
</dbReference>
<dbReference type="InterPro" id="IPR036872">
    <property type="entry name" value="CH_dom_sf"/>
</dbReference>
<evidence type="ECO:0000313" key="2">
    <source>
        <dbReference type="EMBL" id="KAK3103327.1"/>
    </source>
</evidence>
<dbReference type="GO" id="GO:0051015">
    <property type="term" value="F:actin filament binding"/>
    <property type="evidence" value="ECO:0007669"/>
    <property type="project" value="TreeGrafter"/>
</dbReference>
<dbReference type="SMART" id="SM00033">
    <property type="entry name" value="CH"/>
    <property type="match status" value="1"/>
</dbReference>